<dbReference type="AlphaFoldDB" id="A0A8C6LRI6"/>
<dbReference type="Ensembl" id="ENSNFUT00015023550.1">
    <property type="protein sequence ID" value="ENSNFUP00015022513.1"/>
    <property type="gene ID" value="ENSNFUG00015010897.1"/>
</dbReference>
<proteinExistence type="predicted"/>
<organism evidence="2 3">
    <name type="scientific">Nothobranchius furzeri</name>
    <name type="common">Turquoise killifish</name>
    <dbReference type="NCBI Taxonomy" id="105023"/>
    <lineage>
        <taxon>Eukaryota</taxon>
        <taxon>Metazoa</taxon>
        <taxon>Chordata</taxon>
        <taxon>Craniata</taxon>
        <taxon>Vertebrata</taxon>
        <taxon>Euteleostomi</taxon>
        <taxon>Actinopterygii</taxon>
        <taxon>Neopterygii</taxon>
        <taxon>Teleostei</taxon>
        <taxon>Neoteleostei</taxon>
        <taxon>Acanthomorphata</taxon>
        <taxon>Ovalentaria</taxon>
        <taxon>Atherinomorphae</taxon>
        <taxon>Cyprinodontiformes</taxon>
        <taxon>Nothobranchiidae</taxon>
        <taxon>Nothobranchius</taxon>
    </lineage>
</organism>
<keyword evidence="3" id="KW-1185">Reference proteome</keyword>
<evidence type="ECO:0000313" key="3">
    <source>
        <dbReference type="Proteomes" id="UP000694548"/>
    </source>
</evidence>
<name>A0A8C6LRI6_NOTFU</name>
<evidence type="ECO:0000313" key="2">
    <source>
        <dbReference type="Ensembl" id="ENSNFUP00015022513.1"/>
    </source>
</evidence>
<keyword evidence="1" id="KW-0472">Membrane</keyword>
<feature type="transmembrane region" description="Helical" evidence="1">
    <location>
        <begin position="41"/>
        <end position="57"/>
    </location>
</feature>
<reference evidence="2" key="3">
    <citation type="submission" date="2025-09" db="UniProtKB">
        <authorList>
            <consortium name="Ensembl"/>
        </authorList>
    </citation>
    <scope>IDENTIFICATION</scope>
</reference>
<keyword evidence="1" id="KW-0812">Transmembrane</keyword>
<reference evidence="2" key="1">
    <citation type="submission" date="2014-08" db="EMBL/GenBank/DDBJ databases">
        <authorList>
            <person name="Senf B."/>
            <person name="Petzold A."/>
            <person name="Downie B.R."/>
            <person name="Koch P."/>
            <person name="Platzer M."/>
        </authorList>
    </citation>
    <scope>NUCLEOTIDE SEQUENCE [LARGE SCALE GENOMIC DNA]</scope>
    <source>
        <strain evidence="2">GRZ</strain>
    </source>
</reference>
<reference evidence="2" key="2">
    <citation type="submission" date="2025-08" db="UniProtKB">
        <authorList>
            <consortium name="Ensembl"/>
        </authorList>
    </citation>
    <scope>IDENTIFICATION</scope>
</reference>
<sequence length="101" mass="10987">VTSCLCSCSGDSARGVFLSTAQQEAPRPGESYLLWVWTNRLYVYSAAALVFGTWFLLKVTQQEKHTDSAGPSCTSNRDPEVHVSGVKVFFGSQTGTAKVHE</sequence>
<evidence type="ECO:0000256" key="1">
    <source>
        <dbReference type="SAM" id="Phobius"/>
    </source>
</evidence>
<dbReference type="GeneTree" id="ENSGT00940000178129"/>
<keyword evidence="1" id="KW-1133">Transmembrane helix</keyword>
<accession>A0A8C6LRI6</accession>
<protein>
    <submittedName>
        <fullName evidence="2">Uncharacterized protein</fullName>
    </submittedName>
</protein>
<dbReference type="Proteomes" id="UP000694548">
    <property type="component" value="Chromosome sgr06"/>
</dbReference>